<evidence type="ECO:0000256" key="1">
    <source>
        <dbReference type="ARBA" id="ARBA00000073"/>
    </source>
</evidence>
<evidence type="ECO:0000256" key="2">
    <source>
        <dbReference type="SAM" id="MobiDB-lite"/>
    </source>
</evidence>
<dbReference type="EMBL" id="HBEN01010729">
    <property type="protein sequence ID" value="CAD8445217.1"/>
    <property type="molecule type" value="Transcribed_RNA"/>
</dbReference>
<dbReference type="GO" id="GO:0003723">
    <property type="term" value="F:RNA binding"/>
    <property type="evidence" value="ECO:0007669"/>
    <property type="project" value="InterPro"/>
</dbReference>
<feature type="region of interest" description="Disordered" evidence="2">
    <location>
        <begin position="86"/>
        <end position="153"/>
    </location>
</feature>
<gene>
    <name evidence="4" type="ORF">MSP1401_LOCUS8873</name>
</gene>
<evidence type="ECO:0000313" key="4">
    <source>
        <dbReference type="EMBL" id="CAD8445217.1"/>
    </source>
</evidence>
<feature type="domain" description="Pseudouridine synthase RsuA/RluA-like" evidence="3">
    <location>
        <begin position="183"/>
        <end position="407"/>
    </location>
</feature>
<dbReference type="Gene3D" id="3.30.2350.10">
    <property type="entry name" value="Pseudouridine synthase"/>
    <property type="match status" value="1"/>
</dbReference>
<dbReference type="GO" id="GO:0000455">
    <property type="term" value="P:enzyme-directed rRNA pseudouridine synthesis"/>
    <property type="evidence" value="ECO:0007669"/>
    <property type="project" value="TreeGrafter"/>
</dbReference>
<dbReference type="InterPro" id="IPR006224">
    <property type="entry name" value="PsdUridine_synth_RluA-like_CS"/>
</dbReference>
<name>A0A7S0D918_MICPS</name>
<dbReference type="InterPro" id="IPR050188">
    <property type="entry name" value="RluA_PseudoU_synthase"/>
</dbReference>
<organism evidence="4">
    <name type="scientific">Micromonas pusilla</name>
    <name type="common">Picoplanktonic green alga</name>
    <name type="synonym">Chromulina pusilla</name>
    <dbReference type="NCBI Taxonomy" id="38833"/>
    <lineage>
        <taxon>Eukaryota</taxon>
        <taxon>Viridiplantae</taxon>
        <taxon>Chlorophyta</taxon>
        <taxon>Mamiellophyceae</taxon>
        <taxon>Mamiellales</taxon>
        <taxon>Mamiellaceae</taxon>
        <taxon>Micromonas</taxon>
    </lineage>
</organism>
<feature type="compositionally biased region" description="Basic and acidic residues" evidence="2">
    <location>
        <begin position="135"/>
        <end position="153"/>
    </location>
</feature>
<dbReference type="PROSITE" id="PS01129">
    <property type="entry name" value="PSI_RLU"/>
    <property type="match status" value="1"/>
</dbReference>
<dbReference type="InterPro" id="IPR020103">
    <property type="entry name" value="PsdUridine_synth_cat_dom_sf"/>
</dbReference>
<reference evidence="4" key="1">
    <citation type="submission" date="2021-01" db="EMBL/GenBank/DDBJ databases">
        <authorList>
            <person name="Corre E."/>
            <person name="Pelletier E."/>
            <person name="Niang G."/>
            <person name="Scheremetjew M."/>
            <person name="Finn R."/>
            <person name="Kale V."/>
            <person name="Holt S."/>
            <person name="Cochrane G."/>
            <person name="Meng A."/>
            <person name="Brown T."/>
            <person name="Cohen L."/>
        </authorList>
    </citation>
    <scope>NUCLEOTIDE SEQUENCE</scope>
    <source>
        <strain evidence="4">CCAC1681</strain>
    </source>
</reference>
<proteinExistence type="predicted"/>
<evidence type="ECO:0000259" key="3">
    <source>
        <dbReference type="Pfam" id="PF00849"/>
    </source>
</evidence>
<comment type="catalytic activity">
    <reaction evidence="1">
        <text>a uridine in RNA = a pseudouridine in RNA</text>
        <dbReference type="Rhea" id="RHEA:48348"/>
        <dbReference type="Rhea" id="RHEA-COMP:12068"/>
        <dbReference type="Rhea" id="RHEA-COMP:12069"/>
        <dbReference type="ChEBI" id="CHEBI:65314"/>
        <dbReference type="ChEBI" id="CHEBI:65315"/>
    </reaction>
</comment>
<dbReference type="GO" id="GO:0009982">
    <property type="term" value="F:pseudouridine synthase activity"/>
    <property type="evidence" value="ECO:0007669"/>
    <property type="project" value="InterPro"/>
</dbReference>
<feature type="compositionally biased region" description="Basic and acidic residues" evidence="2">
    <location>
        <begin position="100"/>
        <end position="123"/>
    </location>
</feature>
<dbReference type="PANTHER" id="PTHR21600">
    <property type="entry name" value="MITOCHONDRIAL RNA PSEUDOURIDINE SYNTHASE"/>
    <property type="match status" value="1"/>
</dbReference>
<dbReference type="InterPro" id="IPR006145">
    <property type="entry name" value="PsdUridine_synth_RsuA/RluA"/>
</dbReference>
<dbReference type="SUPFAM" id="SSF55120">
    <property type="entry name" value="Pseudouridine synthase"/>
    <property type="match status" value="1"/>
</dbReference>
<protein>
    <recommendedName>
        <fullName evidence="3">Pseudouridine synthase RsuA/RluA-like domain-containing protein</fullName>
    </recommendedName>
</protein>
<accession>A0A7S0D918</accession>
<sequence length="530" mass="57844">MAASRGKGKGERSFDDGDLFASPPDLEHDYVVLDGVRLVRPYAFDFVCHVKRRQAGLDVVEAFAREFPGRPRSYYEAAHKTGLLRVEKAAPAKNKPSGKKTGDTRKRCRTEEAEPEEATERTEPTASPTALSRRTSSDGKTNEPEIEPLRPLHAGERIRHYLHRHEPPTLSDPVTVLAATESMVAVYKPATVPVHPTGQYRKNTVLGLMAASRPDLGRLLPVHRLDKNVSGLLLMARDAASANRLREEVQSHSVRKRYVALVSSAHLATGKHILETFAAGRESESEGESFAGPSLRLEKAVVDVGLRYDPRARLATCADDSEGDRSNAFSEVENGAKDARTAFALVAVSAADAFVDATFRAPEKMSKTTSNSRRMKTSILSSLPRGVALVACEPLTGRTHQIRAHLKRAGHPIANDARYGGEALTDVDETRRLLATCRATRGDVSRNVSDAEKKEEASSWPLCPHCPMMAHGANDAAEGDAGGSGARAEDLERLYLHCAEYRGATWAFACPTPSWVPEDIADAEILRFLD</sequence>
<dbReference type="PANTHER" id="PTHR21600:SF40">
    <property type="entry name" value="PSEUDOURIDYLATE SYNTHASE RPUSD2"/>
    <property type="match status" value="1"/>
</dbReference>
<dbReference type="Pfam" id="PF00849">
    <property type="entry name" value="PseudoU_synth_2"/>
    <property type="match status" value="1"/>
</dbReference>
<dbReference type="AlphaFoldDB" id="A0A7S0D918"/>